<gene>
    <name evidence="11" type="ORF">NDU88_006756</name>
</gene>
<comment type="subcellular location">
    <subcellularLocation>
        <location evidence="1 9">Secreted</location>
    </subcellularLocation>
</comment>
<comment type="caution">
    <text evidence="11">The sequence shown here is derived from an EMBL/GenBank/DDBJ whole genome shotgun (WGS) entry which is preliminary data.</text>
</comment>
<dbReference type="InterPro" id="IPR001811">
    <property type="entry name" value="Chemokine_IL8-like_dom"/>
</dbReference>
<dbReference type="InterPro" id="IPR036048">
    <property type="entry name" value="Interleukin_8-like_sf"/>
</dbReference>
<dbReference type="SUPFAM" id="SSF54117">
    <property type="entry name" value="Interleukin 8-like chemokines"/>
    <property type="match status" value="1"/>
</dbReference>
<keyword evidence="12" id="KW-1185">Reference proteome</keyword>
<keyword evidence="5 9" id="KW-0964">Secreted</keyword>
<dbReference type="AlphaFoldDB" id="A0AAV7WFK9"/>
<dbReference type="FunFam" id="2.40.50.40:FF:000012">
    <property type="entry name" value="C-C motif chemokine"/>
    <property type="match status" value="1"/>
</dbReference>
<evidence type="ECO:0000256" key="3">
    <source>
        <dbReference type="ARBA" id="ARBA00022500"/>
    </source>
</evidence>
<protein>
    <recommendedName>
        <fullName evidence="9">C-C motif chemokine</fullName>
    </recommendedName>
</protein>
<dbReference type="PROSITE" id="PS00472">
    <property type="entry name" value="SMALL_CYTOKINES_CC"/>
    <property type="match status" value="1"/>
</dbReference>
<reference evidence="11" key="1">
    <citation type="journal article" date="2022" name="bioRxiv">
        <title>Sequencing and chromosome-scale assembly of the giantPleurodeles waltlgenome.</title>
        <authorList>
            <person name="Brown T."/>
            <person name="Elewa A."/>
            <person name="Iarovenko S."/>
            <person name="Subramanian E."/>
            <person name="Araus A.J."/>
            <person name="Petzold A."/>
            <person name="Susuki M."/>
            <person name="Suzuki K.-i.T."/>
            <person name="Hayashi T."/>
            <person name="Toyoda A."/>
            <person name="Oliveira C."/>
            <person name="Osipova E."/>
            <person name="Leigh N.D."/>
            <person name="Simon A."/>
            <person name="Yun M.H."/>
        </authorList>
    </citation>
    <scope>NUCLEOTIDE SEQUENCE</scope>
    <source>
        <strain evidence="11">20211129_DDA</strain>
        <tissue evidence="11">Liver</tissue>
    </source>
</reference>
<dbReference type="GO" id="GO:0006955">
    <property type="term" value="P:immune response"/>
    <property type="evidence" value="ECO:0007669"/>
    <property type="project" value="InterPro"/>
</dbReference>
<dbReference type="Gene3D" id="2.40.50.40">
    <property type="match status" value="1"/>
</dbReference>
<evidence type="ECO:0000256" key="8">
    <source>
        <dbReference type="ARBA" id="ARBA00023198"/>
    </source>
</evidence>
<proteinExistence type="inferred from homology"/>
<evidence type="ECO:0000256" key="9">
    <source>
        <dbReference type="RuleBase" id="RU361150"/>
    </source>
</evidence>
<comment type="similarity">
    <text evidence="2 9">Belongs to the intercrine beta (chemokine CC) family.</text>
</comment>
<evidence type="ECO:0000313" key="12">
    <source>
        <dbReference type="Proteomes" id="UP001066276"/>
    </source>
</evidence>
<evidence type="ECO:0000256" key="7">
    <source>
        <dbReference type="ARBA" id="ARBA00023157"/>
    </source>
</evidence>
<evidence type="ECO:0000256" key="4">
    <source>
        <dbReference type="ARBA" id="ARBA00022514"/>
    </source>
</evidence>
<dbReference type="GO" id="GO:0005615">
    <property type="term" value="C:extracellular space"/>
    <property type="evidence" value="ECO:0007669"/>
    <property type="project" value="UniProtKB-KW"/>
</dbReference>
<dbReference type="Proteomes" id="UP001066276">
    <property type="component" value="Chromosome 1_2"/>
</dbReference>
<keyword evidence="4 9" id="KW-0202">Cytokine</keyword>
<dbReference type="CDD" id="cd00272">
    <property type="entry name" value="Chemokine_CC"/>
    <property type="match status" value="1"/>
</dbReference>
<dbReference type="GO" id="GO:0008009">
    <property type="term" value="F:chemokine activity"/>
    <property type="evidence" value="ECO:0007669"/>
    <property type="project" value="InterPro"/>
</dbReference>
<dbReference type="GO" id="GO:0006954">
    <property type="term" value="P:inflammatory response"/>
    <property type="evidence" value="ECO:0007669"/>
    <property type="project" value="UniProtKB-KW"/>
</dbReference>
<dbReference type="SMART" id="SM00199">
    <property type="entry name" value="SCY"/>
    <property type="match status" value="1"/>
</dbReference>
<feature type="signal peptide" evidence="9">
    <location>
        <begin position="1"/>
        <end position="23"/>
    </location>
</feature>
<evidence type="ECO:0000256" key="1">
    <source>
        <dbReference type="ARBA" id="ARBA00004613"/>
    </source>
</evidence>
<dbReference type="InterPro" id="IPR000827">
    <property type="entry name" value="Chemokine_CC_CS"/>
</dbReference>
<feature type="chain" id="PRO_5043105567" description="C-C motif chemokine" evidence="9">
    <location>
        <begin position="24"/>
        <end position="105"/>
    </location>
</feature>
<keyword evidence="7" id="KW-1015">Disulfide bond</keyword>
<dbReference type="PANTHER" id="PTHR12015">
    <property type="entry name" value="SMALL INDUCIBLE CYTOKINE A"/>
    <property type="match status" value="1"/>
</dbReference>
<evidence type="ECO:0000313" key="11">
    <source>
        <dbReference type="EMBL" id="KAJ1211396.1"/>
    </source>
</evidence>
<evidence type="ECO:0000256" key="2">
    <source>
        <dbReference type="ARBA" id="ARBA00010868"/>
    </source>
</evidence>
<dbReference type="Pfam" id="PF00048">
    <property type="entry name" value="IL8"/>
    <property type="match status" value="1"/>
</dbReference>
<organism evidence="11 12">
    <name type="scientific">Pleurodeles waltl</name>
    <name type="common">Iberian ribbed newt</name>
    <dbReference type="NCBI Taxonomy" id="8319"/>
    <lineage>
        <taxon>Eukaryota</taxon>
        <taxon>Metazoa</taxon>
        <taxon>Chordata</taxon>
        <taxon>Craniata</taxon>
        <taxon>Vertebrata</taxon>
        <taxon>Euteleostomi</taxon>
        <taxon>Amphibia</taxon>
        <taxon>Batrachia</taxon>
        <taxon>Caudata</taxon>
        <taxon>Salamandroidea</taxon>
        <taxon>Salamandridae</taxon>
        <taxon>Pleurodelinae</taxon>
        <taxon>Pleurodeles</taxon>
    </lineage>
</organism>
<sequence>MALNVPLLCLTALCLWSILQVHCSNNDVVDCCLKVSEARIPYRHLKGFQIQSFEDGCTIEAVVFITKRDKSLCAPPNQQWVHKLINKLKNHALKVNSAAQQNNSY</sequence>
<dbReference type="InterPro" id="IPR039809">
    <property type="entry name" value="Chemokine_b/g/d"/>
</dbReference>
<name>A0AAV7WFK9_PLEWA</name>
<keyword evidence="6 9" id="KW-0732">Signal</keyword>
<dbReference type="PANTHER" id="PTHR12015:SF108">
    <property type="entry name" value="C-C MOTIF CHEMOKINE 20"/>
    <property type="match status" value="1"/>
</dbReference>
<keyword evidence="8" id="KW-0395">Inflammatory response</keyword>
<evidence type="ECO:0000256" key="5">
    <source>
        <dbReference type="ARBA" id="ARBA00022525"/>
    </source>
</evidence>
<accession>A0AAV7WFK9</accession>
<evidence type="ECO:0000259" key="10">
    <source>
        <dbReference type="SMART" id="SM00199"/>
    </source>
</evidence>
<evidence type="ECO:0000256" key="6">
    <source>
        <dbReference type="ARBA" id="ARBA00022729"/>
    </source>
</evidence>
<feature type="domain" description="Chemokine interleukin-8-like" evidence="10">
    <location>
        <begin position="28"/>
        <end position="88"/>
    </location>
</feature>
<keyword evidence="3 9" id="KW-0145">Chemotaxis</keyword>
<dbReference type="EMBL" id="JANPWB010000002">
    <property type="protein sequence ID" value="KAJ1211396.1"/>
    <property type="molecule type" value="Genomic_DNA"/>
</dbReference>